<feature type="domain" description="Neurotransmitter-gated ion-channel transmembrane" evidence="20">
    <location>
        <begin position="217"/>
        <end position="500"/>
    </location>
</feature>
<dbReference type="InterPro" id="IPR006202">
    <property type="entry name" value="Neur_chan_lig-bd"/>
</dbReference>
<keyword evidence="1 18" id="KW-0813">Transport</keyword>
<dbReference type="PROSITE" id="PS00236">
    <property type="entry name" value="NEUROTR_ION_CHANNEL"/>
    <property type="match status" value="1"/>
</dbReference>
<dbReference type="Pfam" id="PF02932">
    <property type="entry name" value="Neur_chan_memb"/>
    <property type="match status" value="1"/>
</dbReference>
<feature type="transmembrane region" description="Helical" evidence="18">
    <location>
        <begin position="240"/>
        <end position="260"/>
    </location>
</feature>
<keyword evidence="9" id="KW-1015">Disulfide bond</keyword>
<evidence type="ECO:0000256" key="1">
    <source>
        <dbReference type="ARBA" id="ARBA00022448"/>
    </source>
</evidence>
<keyword evidence="12" id="KW-0325">Glycoprotein</keyword>
<keyword evidence="5 18" id="KW-1133">Transmembrane helix</keyword>
<evidence type="ECO:0000313" key="21">
    <source>
        <dbReference type="Proteomes" id="UP000694891"/>
    </source>
</evidence>
<dbReference type="PRINTS" id="PR00253">
    <property type="entry name" value="GABAARECEPTR"/>
</dbReference>
<name>A0A9Y4KMQ9_9TELE</name>
<dbReference type="InterPro" id="IPR038050">
    <property type="entry name" value="Neuro_actylchol_rec"/>
</dbReference>
<evidence type="ECO:0000256" key="15">
    <source>
        <dbReference type="ARBA" id="ARBA00023286"/>
    </source>
</evidence>
<evidence type="ECO:0000256" key="2">
    <source>
        <dbReference type="ARBA" id="ARBA00022475"/>
    </source>
</evidence>
<keyword evidence="13" id="KW-0868">Chloride</keyword>
<dbReference type="InterPro" id="IPR036719">
    <property type="entry name" value="Neuro-gated_channel_TM_sf"/>
</dbReference>
<keyword evidence="7 18" id="KW-0406">Ion transport</keyword>
<dbReference type="GO" id="GO:0004890">
    <property type="term" value="F:GABA-A receptor activity"/>
    <property type="evidence" value="ECO:0007669"/>
    <property type="project" value="InterPro"/>
</dbReference>
<evidence type="ECO:0000256" key="18">
    <source>
        <dbReference type="RuleBase" id="RU000687"/>
    </source>
</evidence>
<evidence type="ECO:0000259" key="20">
    <source>
        <dbReference type="Pfam" id="PF02932"/>
    </source>
</evidence>
<keyword evidence="2" id="KW-1003">Cell membrane</keyword>
<dbReference type="RefSeq" id="XP_008294143.1">
    <property type="nucleotide sequence ID" value="XM_008295921.1"/>
</dbReference>
<evidence type="ECO:0000256" key="3">
    <source>
        <dbReference type="ARBA" id="ARBA00022692"/>
    </source>
</evidence>
<keyword evidence="6" id="KW-0770">Synapse</keyword>
<dbReference type="PRINTS" id="PR01160">
    <property type="entry name" value="GABAARBETA"/>
</dbReference>
<evidence type="ECO:0000256" key="8">
    <source>
        <dbReference type="ARBA" id="ARBA00023136"/>
    </source>
</evidence>
<comment type="similarity">
    <text evidence="18">Belongs to the ligand-gated ion channel (TC 1.A.9) family.</text>
</comment>
<dbReference type="AlphaFoldDB" id="A0A9Y4KMQ9"/>
<dbReference type="SUPFAM" id="SSF90112">
    <property type="entry name" value="Neurotransmitter-gated ion-channel transmembrane pore"/>
    <property type="match status" value="1"/>
</dbReference>
<feature type="transmembrane region" description="Helical" evidence="18">
    <location>
        <begin position="210"/>
        <end position="234"/>
    </location>
</feature>
<keyword evidence="21" id="KW-1185">Reference proteome</keyword>
<keyword evidence="16 18" id="KW-0407">Ion channel</keyword>
<evidence type="ECO:0000256" key="13">
    <source>
        <dbReference type="ARBA" id="ARBA00023214"/>
    </source>
</evidence>
<dbReference type="GO" id="GO:0005254">
    <property type="term" value="F:chloride channel activity"/>
    <property type="evidence" value="ECO:0007669"/>
    <property type="project" value="UniProtKB-KW"/>
</dbReference>
<dbReference type="FunFam" id="2.70.170.10:FF:000004">
    <property type="entry name" value="Gamma-aminobutyric acid receptor subunit beta-2 isoform A"/>
    <property type="match status" value="1"/>
</dbReference>
<dbReference type="Gene3D" id="2.70.170.10">
    <property type="entry name" value="Neurotransmitter-gated ion-channel ligand-binding domain"/>
    <property type="match status" value="1"/>
</dbReference>
<keyword evidence="3 18" id="KW-0812">Transmembrane</keyword>
<dbReference type="InterPro" id="IPR006029">
    <property type="entry name" value="Neurotrans-gated_channel_TM"/>
</dbReference>
<evidence type="ECO:0000256" key="4">
    <source>
        <dbReference type="ARBA" id="ARBA00022729"/>
    </source>
</evidence>
<dbReference type="CDD" id="cd19053">
    <property type="entry name" value="LGIC_TM_GABAAR_beta"/>
    <property type="match status" value="1"/>
</dbReference>
<dbReference type="InterPro" id="IPR018000">
    <property type="entry name" value="Neurotransmitter_ion_chnl_CS"/>
</dbReference>
<dbReference type="PANTHER" id="PTHR18945">
    <property type="entry name" value="NEUROTRANSMITTER GATED ION CHANNEL"/>
    <property type="match status" value="1"/>
</dbReference>
<dbReference type="NCBIfam" id="TIGR00860">
    <property type="entry name" value="LIC"/>
    <property type="match status" value="1"/>
</dbReference>
<dbReference type="GO" id="GO:0005230">
    <property type="term" value="F:extracellular ligand-gated monoatomic ion channel activity"/>
    <property type="evidence" value="ECO:0007669"/>
    <property type="project" value="InterPro"/>
</dbReference>
<evidence type="ECO:0000256" key="10">
    <source>
        <dbReference type="ARBA" id="ARBA00023170"/>
    </source>
</evidence>
<keyword evidence="4" id="KW-0732">Signal</keyword>
<gene>
    <name evidence="22" type="primary">gabrb4</name>
</gene>
<comment type="subcellular location">
    <subcellularLocation>
        <location evidence="17">Postsynaptic cell membrane</location>
        <topology evidence="17">Multi-pass membrane protein</topology>
    </subcellularLocation>
</comment>
<dbReference type="SUPFAM" id="SSF63712">
    <property type="entry name" value="Nicotinic receptor ligand binding domain-like"/>
    <property type="match status" value="1"/>
</dbReference>
<dbReference type="GO" id="GO:0045211">
    <property type="term" value="C:postsynaptic membrane"/>
    <property type="evidence" value="ECO:0007669"/>
    <property type="project" value="UniProtKB-SubCell"/>
</dbReference>
<evidence type="ECO:0000256" key="16">
    <source>
        <dbReference type="ARBA" id="ARBA00023303"/>
    </source>
</evidence>
<evidence type="ECO:0000256" key="9">
    <source>
        <dbReference type="ARBA" id="ARBA00023157"/>
    </source>
</evidence>
<dbReference type="Gene3D" id="1.20.58.390">
    <property type="entry name" value="Neurotransmitter-gated ion-channel transmembrane domain"/>
    <property type="match status" value="2"/>
</dbReference>
<evidence type="ECO:0000256" key="14">
    <source>
        <dbReference type="ARBA" id="ARBA00023257"/>
    </source>
</evidence>
<proteinExistence type="inferred from homology"/>
<reference evidence="22" key="1">
    <citation type="submission" date="2025-08" db="UniProtKB">
        <authorList>
            <consortium name="RefSeq"/>
        </authorList>
    </citation>
    <scope>IDENTIFICATION</scope>
</reference>
<dbReference type="GO" id="GO:1902711">
    <property type="term" value="C:GABA-A receptor complex"/>
    <property type="evidence" value="ECO:0007669"/>
    <property type="project" value="UniProtKB-ARBA"/>
</dbReference>
<feature type="transmembrane region" description="Helical" evidence="18">
    <location>
        <begin position="272"/>
        <end position="294"/>
    </location>
</feature>
<evidence type="ECO:0000256" key="6">
    <source>
        <dbReference type="ARBA" id="ARBA00023018"/>
    </source>
</evidence>
<evidence type="ECO:0000259" key="19">
    <source>
        <dbReference type="Pfam" id="PF02931"/>
    </source>
</evidence>
<dbReference type="Proteomes" id="UP000694891">
    <property type="component" value="Unplaced"/>
</dbReference>
<sequence length="505" mass="57924">MSVAKTTVDKLLKGYDIRLRPDFGGPPVIVGMSINIASIDSISEVNMDYTITMYFQQSWRDKRLAYGELNLNLTLDNRVADQLWLPDTYFLNDKKSFLHGVTVKNRMIRLHPDGTVLYGLRITTTAACMMDLRRYPLDEQNCTLEIESYGYTTDDIVFFWQGGDSAVTGVDKLELPQFSIVDIRLVSREVRFTTGSYPRLSLSFRIKRNIGYFILQTYMPSILITILSWVSFWINYDASAARVALGVTTVLTMTTINTHLRETLPKIPYVKAIDVYLMGCFVFVFLALLEYAFVNYVFFGRGPAQQKKINERLNKANNERTRYEEKRLREQVCIFIFFFLYSTSLCQSEFKYKTRSVGVNISTLRGFFWGCCCSALQPSLTAGPLSSQVDAYGNILLTTLEMNNEVMPSDVGSSVSDSRNSVMSFDSSGVQFRKPMAPRDGFSHHSLDRSAMRSRANCRLRRRSSKLKLKIPNLSDVSTIDKWSRVIFPITFGFFNLIYWLYYVN</sequence>
<protein>
    <submittedName>
        <fullName evidence="22">Gamma-aminobutyric acid receptor subunit beta-4 isoform X1</fullName>
    </submittedName>
</protein>
<organism evidence="21 22">
    <name type="scientific">Stegastes partitus</name>
    <name type="common">bicolor damselfish</name>
    <dbReference type="NCBI Taxonomy" id="144197"/>
    <lineage>
        <taxon>Eukaryota</taxon>
        <taxon>Metazoa</taxon>
        <taxon>Chordata</taxon>
        <taxon>Craniata</taxon>
        <taxon>Vertebrata</taxon>
        <taxon>Euteleostomi</taxon>
        <taxon>Actinopterygii</taxon>
        <taxon>Neopterygii</taxon>
        <taxon>Teleostei</taxon>
        <taxon>Neoteleostei</taxon>
        <taxon>Acanthomorphata</taxon>
        <taxon>Ovalentaria</taxon>
        <taxon>Pomacentridae</taxon>
        <taxon>Stegastes</taxon>
    </lineage>
</organism>
<keyword evidence="15" id="KW-1071">Ligand-gated ion channel</keyword>
<dbReference type="InterPro" id="IPR006201">
    <property type="entry name" value="Neur_channel"/>
</dbReference>
<dbReference type="PRINTS" id="PR00252">
    <property type="entry name" value="NRIONCHANNEL"/>
</dbReference>
<dbReference type="InterPro" id="IPR036734">
    <property type="entry name" value="Neur_chan_lig-bd_sf"/>
</dbReference>
<evidence type="ECO:0000256" key="7">
    <source>
        <dbReference type="ARBA" id="ARBA00023065"/>
    </source>
</evidence>
<dbReference type="GO" id="GO:0034707">
    <property type="term" value="C:chloride channel complex"/>
    <property type="evidence" value="ECO:0007669"/>
    <property type="project" value="UniProtKB-KW"/>
</dbReference>
<feature type="domain" description="Neurotransmitter-gated ion-channel ligand-binding" evidence="19">
    <location>
        <begin position="6"/>
        <end position="209"/>
    </location>
</feature>
<evidence type="ECO:0000256" key="17">
    <source>
        <dbReference type="ARBA" id="ARBA00034104"/>
    </source>
</evidence>
<dbReference type="Pfam" id="PF02931">
    <property type="entry name" value="Neur_chan_LBD"/>
    <property type="match status" value="1"/>
</dbReference>
<keyword evidence="10 22" id="KW-0675">Receptor</keyword>
<dbReference type="InterPro" id="IPR002289">
    <property type="entry name" value="GABAAb_rcpt"/>
</dbReference>
<evidence type="ECO:0000313" key="22">
    <source>
        <dbReference type="RefSeq" id="XP_008294143.1"/>
    </source>
</evidence>
<dbReference type="FunFam" id="1.20.58.390:FF:000004">
    <property type="entry name" value="Gamma-aminobutyric acid receptor subunit beta-2 isoform A"/>
    <property type="match status" value="1"/>
</dbReference>
<keyword evidence="14" id="KW-0628">Postsynaptic cell membrane</keyword>
<accession>A0A9Y4KMQ9</accession>
<evidence type="ECO:0000256" key="12">
    <source>
        <dbReference type="ARBA" id="ARBA00023180"/>
    </source>
</evidence>
<feature type="transmembrane region" description="Helical" evidence="18">
    <location>
        <begin position="486"/>
        <end position="503"/>
    </location>
</feature>
<dbReference type="CTD" id="566514"/>
<keyword evidence="11" id="KW-0869">Chloride channel</keyword>
<dbReference type="InterPro" id="IPR006028">
    <property type="entry name" value="GABAA/Glycine_rcpt"/>
</dbReference>
<evidence type="ECO:0000256" key="11">
    <source>
        <dbReference type="ARBA" id="ARBA00023173"/>
    </source>
</evidence>
<dbReference type="GO" id="GO:0007268">
    <property type="term" value="P:chemical synaptic transmission"/>
    <property type="evidence" value="ECO:0007669"/>
    <property type="project" value="UniProtKB-ARBA"/>
</dbReference>
<keyword evidence="8 18" id="KW-0472">Membrane</keyword>
<evidence type="ECO:0000256" key="5">
    <source>
        <dbReference type="ARBA" id="ARBA00022989"/>
    </source>
</evidence>